<organism evidence="2">
    <name type="scientific">marine sediment metagenome</name>
    <dbReference type="NCBI Taxonomy" id="412755"/>
    <lineage>
        <taxon>unclassified sequences</taxon>
        <taxon>metagenomes</taxon>
        <taxon>ecological metagenomes</taxon>
    </lineage>
</organism>
<reference evidence="2" key="1">
    <citation type="journal article" date="2014" name="Front. Microbiol.">
        <title>High frequency of phylogenetically diverse reductive dehalogenase-homologous genes in deep subseafloor sedimentary metagenomes.</title>
        <authorList>
            <person name="Kawai M."/>
            <person name="Futagami T."/>
            <person name="Toyoda A."/>
            <person name="Takaki Y."/>
            <person name="Nishi S."/>
            <person name="Hori S."/>
            <person name="Arai W."/>
            <person name="Tsubouchi T."/>
            <person name="Morono Y."/>
            <person name="Uchiyama I."/>
            <person name="Ito T."/>
            <person name="Fujiyama A."/>
            <person name="Inagaki F."/>
            <person name="Takami H."/>
        </authorList>
    </citation>
    <scope>NUCLEOTIDE SEQUENCE</scope>
    <source>
        <strain evidence="2">Expedition CK06-06</strain>
    </source>
</reference>
<accession>X1PKK6</accession>
<keyword evidence="1" id="KW-0472">Membrane</keyword>
<feature type="non-terminal residue" evidence="2">
    <location>
        <position position="34"/>
    </location>
</feature>
<protein>
    <submittedName>
        <fullName evidence="2">Uncharacterized protein</fullName>
    </submittedName>
</protein>
<dbReference type="AlphaFoldDB" id="X1PKK6"/>
<dbReference type="EMBL" id="BARV01031918">
    <property type="protein sequence ID" value="GAI43031.1"/>
    <property type="molecule type" value="Genomic_DNA"/>
</dbReference>
<evidence type="ECO:0000313" key="2">
    <source>
        <dbReference type="EMBL" id="GAI43031.1"/>
    </source>
</evidence>
<evidence type="ECO:0000256" key="1">
    <source>
        <dbReference type="SAM" id="Phobius"/>
    </source>
</evidence>
<gene>
    <name evidence="2" type="ORF">S06H3_50408</name>
</gene>
<keyword evidence="1" id="KW-0812">Transmembrane</keyword>
<name>X1PKK6_9ZZZZ</name>
<comment type="caution">
    <text evidence="2">The sequence shown here is derived from an EMBL/GenBank/DDBJ whole genome shotgun (WGS) entry which is preliminary data.</text>
</comment>
<sequence>MKTLSNGISTVEKYLAVGLMFAMAVLVTAAVLFR</sequence>
<keyword evidence="1" id="KW-1133">Transmembrane helix</keyword>
<feature type="transmembrane region" description="Helical" evidence="1">
    <location>
        <begin position="14"/>
        <end position="33"/>
    </location>
</feature>
<proteinExistence type="predicted"/>